<protein>
    <submittedName>
        <fullName evidence="1">Uncharacterized protein</fullName>
    </submittedName>
</protein>
<dbReference type="GeneID" id="26514194"/>
<sequence length="59" mass="7007">MFDWFESISVPSLKDLRDMKSHAIQKIAQLEVKGVYWGRRIGLDEFQDDALFRFLMEKA</sequence>
<proteinExistence type="predicted"/>
<reference evidence="1 2" key="1">
    <citation type="journal article" date="2007" name="Nature">
        <title>Evolution of genes and genomes on the Drosophila phylogeny.</title>
        <authorList>
            <consortium name="Drosophila 12 Genomes Consortium"/>
            <person name="Clark A.G."/>
            <person name="Eisen M.B."/>
            <person name="Smith D.R."/>
            <person name="Bergman C.M."/>
            <person name="Oliver B."/>
            <person name="Markow T.A."/>
            <person name="Kaufman T.C."/>
            <person name="Kellis M."/>
            <person name="Gelbart W."/>
            <person name="Iyer V.N."/>
            <person name="Pollard D.A."/>
            <person name="Sackton T.B."/>
            <person name="Larracuente A.M."/>
            <person name="Singh N.D."/>
            <person name="Abad J.P."/>
            <person name="Abt D.N."/>
            <person name="Adryan B."/>
            <person name="Aguade M."/>
            <person name="Akashi H."/>
            <person name="Anderson W.W."/>
            <person name="Aquadro C.F."/>
            <person name="Ardell D.H."/>
            <person name="Arguello R."/>
            <person name="Artieri C.G."/>
            <person name="Barbash D.A."/>
            <person name="Barker D."/>
            <person name="Barsanti P."/>
            <person name="Batterham P."/>
            <person name="Batzoglou S."/>
            <person name="Begun D."/>
            <person name="Bhutkar A."/>
            <person name="Blanco E."/>
            <person name="Bosak S.A."/>
            <person name="Bradley R.K."/>
            <person name="Brand A.D."/>
            <person name="Brent M.R."/>
            <person name="Brooks A.N."/>
            <person name="Brown R.H."/>
            <person name="Butlin R.K."/>
            <person name="Caggese C."/>
            <person name="Calvi B.R."/>
            <person name="Bernardo de Carvalho A."/>
            <person name="Caspi A."/>
            <person name="Castrezana S."/>
            <person name="Celniker S.E."/>
            <person name="Chang J.L."/>
            <person name="Chapple C."/>
            <person name="Chatterji S."/>
            <person name="Chinwalla A."/>
            <person name="Civetta A."/>
            <person name="Clifton S.W."/>
            <person name="Comeron J.M."/>
            <person name="Costello J.C."/>
            <person name="Coyne J.A."/>
            <person name="Daub J."/>
            <person name="David R.G."/>
            <person name="Delcher A.L."/>
            <person name="Delehaunty K."/>
            <person name="Do C.B."/>
            <person name="Ebling H."/>
            <person name="Edwards K."/>
            <person name="Eickbush T."/>
            <person name="Evans J.D."/>
            <person name="Filipski A."/>
            <person name="Findeiss S."/>
            <person name="Freyhult E."/>
            <person name="Fulton L."/>
            <person name="Fulton R."/>
            <person name="Garcia A.C."/>
            <person name="Gardiner A."/>
            <person name="Garfield D.A."/>
            <person name="Garvin B.E."/>
            <person name="Gibson G."/>
            <person name="Gilbert D."/>
            <person name="Gnerre S."/>
            <person name="Godfrey J."/>
            <person name="Good R."/>
            <person name="Gotea V."/>
            <person name="Gravely B."/>
            <person name="Greenberg A.J."/>
            <person name="Griffiths-Jones S."/>
            <person name="Gross S."/>
            <person name="Guigo R."/>
            <person name="Gustafson E.A."/>
            <person name="Haerty W."/>
            <person name="Hahn M.W."/>
            <person name="Halligan D.L."/>
            <person name="Halpern A.L."/>
            <person name="Halter G.M."/>
            <person name="Han M.V."/>
            <person name="Heger A."/>
            <person name="Hillier L."/>
            <person name="Hinrichs A.S."/>
            <person name="Holmes I."/>
            <person name="Hoskins R.A."/>
            <person name="Hubisz M.J."/>
            <person name="Hultmark D."/>
            <person name="Huntley M.A."/>
            <person name="Jaffe D.B."/>
            <person name="Jagadeeshan S."/>
            <person name="Jeck W.R."/>
            <person name="Johnson J."/>
            <person name="Jones C.D."/>
            <person name="Jordan W.C."/>
            <person name="Karpen G.H."/>
            <person name="Kataoka E."/>
            <person name="Keightley P.D."/>
            <person name="Kheradpour P."/>
            <person name="Kirkness E.F."/>
            <person name="Koerich L.B."/>
            <person name="Kristiansen K."/>
            <person name="Kudrna D."/>
            <person name="Kulathinal R.J."/>
            <person name="Kumar S."/>
            <person name="Kwok R."/>
            <person name="Lander E."/>
            <person name="Langley C.H."/>
            <person name="Lapoint R."/>
            <person name="Lazzaro B.P."/>
            <person name="Lee S.J."/>
            <person name="Levesque L."/>
            <person name="Li R."/>
            <person name="Lin C.F."/>
            <person name="Lin M.F."/>
            <person name="Lindblad-Toh K."/>
            <person name="Llopart A."/>
            <person name="Long M."/>
            <person name="Low L."/>
            <person name="Lozovsky E."/>
            <person name="Lu J."/>
            <person name="Luo M."/>
            <person name="Machado C.A."/>
            <person name="Makalowski W."/>
            <person name="Marzo M."/>
            <person name="Matsuda M."/>
            <person name="Matzkin L."/>
            <person name="McAllister B."/>
            <person name="McBride C.S."/>
            <person name="McKernan B."/>
            <person name="McKernan K."/>
            <person name="Mendez-Lago M."/>
            <person name="Minx P."/>
            <person name="Mollenhauer M.U."/>
            <person name="Montooth K."/>
            <person name="Mount S.M."/>
            <person name="Mu X."/>
            <person name="Myers E."/>
            <person name="Negre B."/>
            <person name="Newfeld S."/>
            <person name="Nielsen R."/>
            <person name="Noor M.A."/>
            <person name="O'Grady P."/>
            <person name="Pachter L."/>
            <person name="Papaceit M."/>
            <person name="Parisi M.J."/>
            <person name="Parisi M."/>
            <person name="Parts L."/>
            <person name="Pedersen J.S."/>
            <person name="Pesole G."/>
            <person name="Phillippy A.M."/>
            <person name="Ponting C.P."/>
            <person name="Pop M."/>
            <person name="Porcelli D."/>
            <person name="Powell J.R."/>
            <person name="Prohaska S."/>
            <person name="Pruitt K."/>
            <person name="Puig M."/>
            <person name="Quesneville H."/>
            <person name="Ram K.R."/>
            <person name="Rand D."/>
            <person name="Rasmussen M.D."/>
            <person name="Reed L.K."/>
            <person name="Reenan R."/>
            <person name="Reily A."/>
            <person name="Remington K.A."/>
            <person name="Rieger T.T."/>
            <person name="Ritchie M.G."/>
            <person name="Robin C."/>
            <person name="Rogers Y.H."/>
            <person name="Rohde C."/>
            <person name="Rozas J."/>
            <person name="Rubenfield M.J."/>
            <person name="Ruiz A."/>
            <person name="Russo S."/>
            <person name="Salzberg S.L."/>
            <person name="Sanchez-Gracia A."/>
            <person name="Saranga D.J."/>
            <person name="Sato H."/>
            <person name="Schaeffer S.W."/>
            <person name="Schatz M.C."/>
            <person name="Schlenke T."/>
            <person name="Schwartz R."/>
            <person name="Segarra C."/>
            <person name="Singh R.S."/>
            <person name="Sirot L."/>
            <person name="Sirota M."/>
            <person name="Sisneros N.B."/>
            <person name="Smith C.D."/>
            <person name="Smith T.F."/>
            <person name="Spieth J."/>
            <person name="Stage D.E."/>
            <person name="Stark A."/>
            <person name="Stephan W."/>
            <person name="Strausberg R.L."/>
            <person name="Strempel S."/>
            <person name="Sturgill D."/>
            <person name="Sutton G."/>
            <person name="Sutton G.G."/>
            <person name="Tao W."/>
            <person name="Teichmann S."/>
            <person name="Tobari Y.N."/>
            <person name="Tomimura Y."/>
            <person name="Tsolas J.M."/>
            <person name="Valente V.L."/>
            <person name="Venter E."/>
            <person name="Venter J.C."/>
            <person name="Vicario S."/>
            <person name="Vieira F.G."/>
            <person name="Vilella A.J."/>
            <person name="Villasante A."/>
            <person name="Walenz B."/>
            <person name="Wang J."/>
            <person name="Wasserman M."/>
            <person name="Watts T."/>
            <person name="Wilson D."/>
            <person name="Wilson R.K."/>
            <person name="Wing R.A."/>
            <person name="Wolfner M.F."/>
            <person name="Wong A."/>
            <person name="Wong G.K."/>
            <person name="Wu C.I."/>
            <person name="Wu G."/>
            <person name="Yamamoto D."/>
            <person name="Yang H.P."/>
            <person name="Yang S.P."/>
            <person name="Yorke J.A."/>
            <person name="Yoshida K."/>
            <person name="Zdobnov E."/>
            <person name="Zhang P."/>
            <person name="Zhang Y."/>
            <person name="Zimin A.V."/>
            <person name="Baldwin J."/>
            <person name="Abdouelleil A."/>
            <person name="Abdulkadir J."/>
            <person name="Abebe A."/>
            <person name="Abera B."/>
            <person name="Abreu J."/>
            <person name="Acer S.C."/>
            <person name="Aftuck L."/>
            <person name="Alexander A."/>
            <person name="An P."/>
            <person name="Anderson E."/>
            <person name="Anderson S."/>
            <person name="Arachi H."/>
            <person name="Azer M."/>
            <person name="Bachantsang P."/>
            <person name="Barry A."/>
            <person name="Bayul T."/>
            <person name="Berlin A."/>
            <person name="Bessette D."/>
            <person name="Bloom T."/>
            <person name="Blye J."/>
            <person name="Boguslavskiy L."/>
            <person name="Bonnet C."/>
            <person name="Boukhgalter B."/>
            <person name="Bourzgui I."/>
            <person name="Brown A."/>
            <person name="Cahill P."/>
            <person name="Channer S."/>
            <person name="Cheshatsang Y."/>
            <person name="Chuda L."/>
            <person name="Citroen M."/>
            <person name="Collymore A."/>
            <person name="Cooke P."/>
            <person name="Costello M."/>
            <person name="D'Aco K."/>
            <person name="Daza R."/>
            <person name="De Haan G."/>
            <person name="DeGray S."/>
            <person name="DeMaso C."/>
            <person name="Dhargay N."/>
            <person name="Dooley K."/>
            <person name="Dooley E."/>
            <person name="Doricent M."/>
            <person name="Dorje P."/>
            <person name="Dorjee K."/>
            <person name="Dupes A."/>
            <person name="Elong R."/>
            <person name="Falk J."/>
            <person name="Farina A."/>
            <person name="Faro S."/>
            <person name="Ferguson D."/>
            <person name="Fisher S."/>
            <person name="Foley C.D."/>
            <person name="Franke A."/>
            <person name="Friedrich D."/>
            <person name="Gadbois L."/>
            <person name="Gearin G."/>
            <person name="Gearin C.R."/>
            <person name="Giannoukos G."/>
            <person name="Goode T."/>
            <person name="Graham J."/>
            <person name="Grandbois E."/>
            <person name="Grewal S."/>
            <person name="Gyaltsen K."/>
            <person name="Hafez N."/>
            <person name="Hagos B."/>
            <person name="Hall J."/>
            <person name="Henson C."/>
            <person name="Hollinger A."/>
            <person name="Honan T."/>
            <person name="Huard M.D."/>
            <person name="Hughes L."/>
            <person name="Hurhula B."/>
            <person name="Husby M.E."/>
            <person name="Kamat A."/>
            <person name="Kanga B."/>
            <person name="Kashin S."/>
            <person name="Khazanovich D."/>
            <person name="Kisner P."/>
            <person name="Lance K."/>
            <person name="Lara M."/>
            <person name="Lee W."/>
            <person name="Lennon N."/>
            <person name="Letendre F."/>
            <person name="LeVine R."/>
            <person name="Lipovsky A."/>
            <person name="Liu X."/>
            <person name="Liu J."/>
            <person name="Liu S."/>
            <person name="Lokyitsang T."/>
            <person name="Lokyitsang Y."/>
            <person name="Lubonja R."/>
            <person name="Lui A."/>
            <person name="MacDonald P."/>
            <person name="Magnisalis V."/>
            <person name="Maru K."/>
            <person name="Matthews C."/>
            <person name="McCusker W."/>
            <person name="McDonough S."/>
            <person name="Mehta T."/>
            <person name="Meldrim J."/>
            <person name="Meneus L."/>
            <person name="Mihai O."/>
            <person name="Mihalev A."/>
            <person name="Mihova T."/>
            <person name="Mittelman R."/>
            <person name="Mlenga V."/>
            <person name="Montmayeur A."/>
            <person name="Mulrain L."/>
            <person name="Navidi A."/>
            <person name="Naylor J."/>
            <person name="Negash T."/>
            <person name="Nguyen T."/>
            <person name="Nguyen N."/>
            <person name="Nicol R."/>
            <person name="Norbu C."/>
            <person name="Norbu N."/>
            <person name="Novod N."/>
            <person name="O'Neill B."/>
            <person name="Osman S."/>
            <person name="Markiewicz E."/>
            <person name="Oyono O.L."/>
            <person name="Patti C."/>
            <person name="Phunkhang P."/>
            <person name="Pierre F."/>
            <person name="Priest M."/>
            <person name="Raghuraman S."/>
            <person name="Rege F."/>
            <person name="Reyes R."/>
            <person name="Rise C."/>
            <person name="Rogov P."/>
            <person name="Ross K."/>
            <person name="Ryan E."/>
            <person name="Settipalli S."/>
            <person name="Shea T."/>
            <person name="Sherpa N."/>
            <person name="Shi L."/>
            <person name="Shih D."/>
            <person name="Sparrow T."/>
            <person name="Spaulding J."/>
            <person name="Stalker J."/>
            <person name="Stange-Thomann N."/>
            <person name="Stavropoulos S."/>
            <person name="Stone C."/>
            <person name="Strader C."/>
            <person name="Tesfaye S."/>
            <person name="Thomson T."/>
            <person name="Thoulutsang Y."/>
            <person name="Thoulutsang D."/>
            <person name="Topham K."/>
            <person name="Topping I."/>
            <person name="Tsamla T."/>
            <person name="Vassiliev H."/>
            <person name="Vo A."/>
            <person name="Wangchuk T."/>
            <person name="Wangdi T."/>
            <person name="Weiand M."/>
            <person name="Wilkinson J."/>
            <person name="Wilson A."/>
            <person name="Yadav S."/>
            <person name="Young G."/>
            <person name="Yu Q."/>
            <person name="Zembek L."/>
            <person name="Zhong D."/>
            <person name="Zimmer A."/>
            <person name="Zwirko Z."/>
            <person name="Jaffe D.B."/>
            <person name="Alvarez P."/>
            <person name="Brockman W."/>
            <person name="Butler J."/>
            <person name="Chin C."/>
            <person name="Gnerre S."/>
            <person name="Grabherr M."/>
            <person name="Kleber M."/>
            <person name="Mauceli E."/>
            <person name="MacCallum I."/>
        </authorList>
    </citation>
    <scope>NUCLEOTIDE SEQUENCE [LARGE SCALE GENOMIC DNA]</scope>
    <source>
        <strain evidence="2">Tucson 14024-0371.13</strain>
    </source>
</reference>
<dbReference type="InParanoid" id="A0A0P8XEC4"/>
<dbReference type="KEGG" id="dan:26514194"/>
<gene>
    <name evidence="1" type="primary">Dana\GF26785</name>
    <name evidence="1" type="ORF">GF26785</name>
</gene>
<dbReference type="Proteomes" id="UP000007801">
    <property type="component" value="Unassembled WGS sequence"/>
</dbReference>
<evidence type="ECO:0000313" key="1">
    <source>
        <dbReference type="EMBL" id="KPU73062.1"/>
    </source>
</evidence>
<keyword evidence="2" id="KW-1185">Reference proteome</keyword>
<accession>A0A0P8XEC4</accession>
<dbReference type="EMBL" id="CH902620">
    <property type="protein sequence ID" value="KPU73062.1"/>
    <property type="molecule type" value="Genomic_DNA"/>
</dbReference>
<dbReference type="AlphaFoldDB" id="A0A0P8XEC4"/>
<organism evidence="1 2">
    <name type="scientific">Drosophila ananassae</name>
    <name type="common">Fruit fly</name>
    <dbReference type="NCBI Taxonomy" id="7217"/>
    <lineage>
        <taxon>Eukaryota</taxon>
        <taxon>Metazoa</taxon>
        <taxon>Ecdysozoa</taxon>
        <taxon>Arthropoda</taxon>
        <taxon>Hexapoda</taxon>
        <taxon>Insecta</taxon>
        <taxon>Pterygota</taxon>
        <taxon>Neoptera</taxon>
        <taxon>Endopterygota</taxon>
        <taxon>Diptera</taxon>
        <taxon>Brachycera</taxon>
        <taxon>Muscomorpha</taxon>
        <taxon>Ephydroidea</taxon>
        <taxon>Drosophilidae</taxon>
        <taxon>Drosophila</taxon>
        <taxon>Sophophora</taxon>
    </lineage>
</organism>
<evidence type="ECO:0000313" key="2">
    <source>
        <dbReference type="Proteomes" id="UP000007801"/>
    </source>
</evidence>
<name>A0A0P8XEC4_DROAN</name>